<dbReference type="RefSeq" id="WP_077077634.1">
    <property type="nucleotide sequence ID" value="NZ_FUEZ01000003.1"/>
</dbReference>
<dbReference type="Pfam" id="PF09957">
    <property type="entry name" value="VapB_antitoxin"/>
    <property type="match status" value="1"/>
</dbReference>
<protein>
    <submittedName>
        <fullName evidence="2">Transcription regulator of the Arc/MetJ class</fullName>
    </submittedName>
</protein>
<gene>
    <name evidence="2" type="ORF">MNAB215_897</name>
</gene>
<name>A0A2U3P4Q1_9MYCO</name>
<evidence type="ECO:0000256" key="1">
    <source>
        <dbReference type="SAM" id="MobiDB-lite"/>
    </source>
</evidence>
<dbReference type="AlphaFoldDB" id="A0A2U3P4Q1"/>
<reference evidence="2 3" key="1">
    <citation type="submission" date="2017-01" db="EMBL/GenBank/DDBJ databases">
        <authorList>
            <consortium name="Urmite Genomes"/>
        </authorList>
    </citation>
    <scope>NUCLEOTIDE SEQUENCE [LARGE SCALE GENOMIC DNA]</scope>
    <source>
        <strain evidence="2 3">AB215</strain>
    </source>
</reference>
<dbReference type="EMBL" id="FUEZ01000003">
    <property type="protein sequence ID" value="SPM38717.1"/>
    <property type="molecule type" value="Genomic_DNA"/>
</dbReference>
<dbReference type="OrthoDB" id="4736246at2"/>
<proteinExistence type="predicted"/>
<feature type="region of interest" description="Disordered" evidence="1">
    <location>
        <begin position="41"/>
        <end position="69"/>
    </location>
</feature>
<evidence type="ECO:0000313" key="3">
    <source>
        <dbReference type="Proteomes" id="UP000240424"/>
    </source>
</evidence>
<organism evidence="2 3">
    <name type="scientific">Mycobacterium numidiamassiliense</name>
    <dbReference type="NCBI Taxonomy" id="1841861"/>
    <lineage>
        <taxon>Bacteria</taxon>
        <taxon>Bacillati</taxon>
        <taxon>Actinomycetota</taxon>
        <taxon>Actinomycetes</taxon>
        <taxon>Mycobacteriales</taxon>
        <taxon>Mycobacteriaceae</taxon>
        <taxon>Mycobacterium</taxon>
    </lineage>
</organism>
<sequence length="69" mass="7864">MLKTVEVEIDDLVQEAIQRYHLADAREAVFLALRTLLGKDDLPGEQQDGEYDEFSDLSVWQPRRNGDSG</sequence>
<dbReference type="InterPro" id="IPR019239">
    <property type="entry name" value="VapB_antitoxin"/>
</dbReference>
<keyword evidence="3" id="KW-1185">Reference proteome</keyword>
<evidence type="ECO:0000313" key="2">
    <source>
        <dbReference type="EMBL" id="SPM38717.1"/>
    </source>
</evidence>
<accession>A0A2U3P4Q1</accession>
<dbReference type="Proteomes" id="UP000240424">
    <property type="component" value="Unassembled WGS sequence"/>
</dbReference>